<evidence type="ECO:0000256" key="6">
    <source>
        <dbReference type="ARBA" id="ARBA00023229"/>
    </source>
</evidence>
<keyword evidence="6" id="KW-0414">Isoprene biosynthesis</keyword>
<dbReference type="PROSITE" id="PS00723">
    <property type="entry name" value="POLYPRENYL_SYNTHASE_1"/>
    <property type="match status" value="1"/>
</dbReference>
<dbReference type="Pfam" id="PF00348">
    <property type="entry name" value="polyprenyl_synt"/>
    <property type="match status" value="1"/>
</dbReference>
<dbReference type="GO" id="GO:0016740">
    <property type="term" value="F:transferase activity"/>
    <property type="evidence" value="ECO:0007669"/>
    <property type="project" value="UniProtKB-KW"/>
</dbReference>
<dbReference type="NCBIfam" id="NF045485">
    <property type="entry name" value="FPPsyn"/>
    <property type="match status" value="1"/>
</dbReference>
<keyword evidence="4" id="KW-0479">Metal-binding</keyword>
<dbReference type="SUPFAM" id="SSF48576">
    <property type="entry name" value="Terpenoid synthases"/>
    <property type="match status" value="1"/>
</dbReference>
<evidence type="ECO:0000256" key="7">
    <source>
        <dbReference type="RuleBase" id="RU004466"/>
    </source>
</evidence>
<dbReference type="SFLD" id="SFLDG01017">
    <property type="entry name" value="Polyprenyl_Transferase_Like"/>
    <property type="match status" value="1"/>
</dbReference>
<dbReference type="PANTHER" id="PTHR43281">
    <property type="entry name" value="FARNESYL DIPHOSPHATE SYNTHASE"/>
    <property type="match status" value="1"/>
</dbReference>
<evidence type="ECO:0000256" key="4">
    <source>
        <dbReference type="ARBA" id="ARBA00022723"/>
    </source>
</evidence>
<dbReference type="InterPro" id="IPR033749">
    <property type="entry name" value="Polyprenyl_synt_CS"/>
</dbReference>
<evidence type="ECO:0000256" key="3">
    <source>
        <dbReference type="ARBA" id="ARBA00022679"/>
    </source>
</evidence>
<dbReference type="InterPro" id="IPR008949">
    <property type="entry name" value="Isoprenoid_synthase_dom_sf"/>
</dbReference>
<evidence type="ECO:0000256" key="5">
    <source>
        <dbReference type="ARBA" id="ARBA00022842"/>
    </source>
</evidence>
<evidence type="ECO:0000256" key="1">
    <source>
        <dbReference type="ARBA" id="ARBA00001946"/>
    </source>
</evidence>
<dbReference type="PROSITE" id="PS00444">
    <property type="entry name" value="POLYPRENYL_SYNTHASE_2"/>
    <property type="match status" value="1"/>
</dbReference>
<dbReference type="PANTHER" id="PTHR43281:SF1">
    <property type="entry name" value="FARNESYL DIPHOSPHATE SYNTHASE"/>
    <property type="match status" value="1"/>
</dbReference>
<dbReference type="SFLD" id="SFLDS00005">
    <property type="entry name" value="Isoprenoid_Synthase_Type_I"/>
    <property type="match status" value="1"/>
</dbReference>
<keyword evidence="5" id="KW-0460">Magnesium</keyword>
<dbReference type="EC" id="2.5.1.-" evidence="8"/>
<organism evidence="8 9">
    <name type="scientific">Marinicrinis sediminis</name>
    <dbReference type="NCBI Taxonomy" id="1652465"/>
    <lineage>
        <taxon>Bacteria</taxon>
        <taxon>Bacillati</taxon>
        <taxon>Bacillota</taxon>
        <taxon>Bacilli</taxon>
        <taxon>Bacillales</taxon>
        <taxon>Paenibacillaceae</taxon>
    </lineage>
</organism>
<evidence type="ECO:0000313" key="8">
    <source>
        <dbReference type="EMBL" id="MFD2672775.1"/>
    </source>
</evidence>
<dbReference type="EMBL" id="JBHUMM010000043">
    <property type="protein sequence ID" value="MFD2672775.1"/>
    <property type="molecule type" value="Genomic_DNA"/>
</dbReference>
<comment type="caution">
    <text evidence="8">The sequence shown here is derived from an EMBL/GenBank/DDBJ whole genome shotgun (WGS) entry which is preliminary data.</text>
</comment>
<dbReference type="RefSeq" id="WP_379930338.1">
    <property type="nucleotide sequence ID" value="NZ_JBHUMM010000043.1"/>
</dbReference>
<protein>
    <submittedName>
        <fullName evidence="8">Polyprenyl synthetase family protein</fullName>
        <ecNumber evidence="8">2.5.1.-</ecNumber>
    </submittedName>
</protein>
<name>A0ABW5RCJ5_9BACL</name>
<gene>
    <name evidence="8" type="ORF">ACFSUC_14500</name>
</gene>
<comment type="cofactor">
    <cofactor evidence="1">
        <name>Mg(2+)</name>
        <dbReference type="ChEBI" id="CHEBI:18420"/>
    </cofactor>
</comment>
<dbReference type="Gene3D" id="1.10.600.10">
    <property type="entry name" value="Farnesyl Diphosphate Synthase"/>
    <property type="match status" value="1"/>
</dbReference>
<comment type="similarity">
    <text evidence="2 7">Belongs to the FPP/GGPP synthase family.</text>
</comment>
<dbReference type="InterPro" id="IPR053378">
    <property type="entry name" value="Prenyl_diphosphate_synthase"/>
</dbReference>
<proteinExistence type="inferred from homology"/>
<dbReference type="Proteomes" id="UP001597497">
    <property type="component" value="Unassembled WGS sequence"/>
</dbReference>
<evidence type="ECO:0000313" key="9">
    <source>
        <dbReference type="Proteomes" id="UP001597497"/>
    </source>
</evidence>
<reference evidence="9" key="1">
    <citation type="journal article" date="2019" name="Int. J. Syst. Evol. Microbiol.">
        <title>The Global Catalogue of Microorganisms (GCM) 10K type strain sequencing project: providing services to taxonomists for standard genome sequencing and annotation.</title>
        <authorList>
            <consortium name="The Broad Institute Genomics Platform"/>
            <consortium name="The Broad Institute Genome Sequencing Center for Infectious Disease"/>
            <person name="Wu L."/>
            <person name="Ma J."/>
        </authorList>
    </citation>
    <scope>NUCLEOTIDE SEQUENCE [LARGE SCALE GENOMIC DNA]</scope>
    <source>
        <strain evidence="9">KCTC 33676</strain>
    </source>
</reference>
<dbReference type="InterPro" id="IPR000092">
    <property type="entry name" value="Polyprenyl_synt"/>
</dbReference>
<accession>A0ABW5RCJ5</accession>
<keyword evidence="9" id="KW-1185">Reference proteome</keyword>
<dbReference type="CDD" id="cd00685">
    <property type="entry name" value="Trans_IPPS_HT"/>
    <property type="match status" value="1"/>
</dbReference>
<sequence length="302" mass="32727">MTTQDVNELRTYLQQTAKRVEDVLIKSLPQEQVNPILQEAMAYSLQAGGKRMRPIMTLTACEAVGGNTVQALPAAAAIEMIHTYSLIHDDLPAMDNDDYRRGKLTNHKVYGEAMAILAGDGLLTHAFHTLVHGSGKEQVAPEVILQLVQELSAYAGPTGMVGGQAYDLQAEKQRVDLAGLNHIHTHKTGDLIVCSLRAGAMIGGANPAQLAAISTFGYCIGLAFQIQDDILDVTGDEKMLGKKTNSDEKLSKSTYPQLLGIEKSKQTVQALTDEGKQALMEAGLTDEKRLLQLADFLVKRES</sequence>
<keyword evidence="3 7" id="KW-0808">Transferase</keyword>
<evidence type="ECO:0000256" key="2">
    <source>
        <dbReference type="ARBA" id="ARBA00006706"/>
    </source>
</evidence>